<dbReference type="AlphaFoldDB" id="A0A9E7CRA1"/>
<feature type="region of interest" description="Disordered" evidence="1">
    <location>
        <begin position="137"/>
        <end position="171"/>
    </location>
</feature>
<dbReference type="EMBL" id="CP080467">
    <property type="protein sequence ID" value="UNO47530.1"/>
    <property type="molecule type" value="Genomic_DNA"/>
</dbReference>
<evidence type="ECO:0000256" key="2">
    <source>
        <dbReference type="SAM" id="Phobius"/>
    </source>
</evidence>
<keyword evidence="4" id="KW-1185">Reference proteome</keyword>
<keyword evidence="2" id="KW-0472">Membrane</keyword>
<keyword evidence="2" id="KW-1133">Transmembrane helix</keyword>
<reference evidence="4" key="1">
    <citation type="journal article" date="2022" name="G3 (Bethesda)">
        <title>Unveiling the complete genome sequence of Alicyclobacillus acidoterrestris DSM 3922T, a taint-producing strain.</title>
        <authorList>
            <person name="Leonardo I.C."/>
            <person name="Barreto Crespo M.T."/>
            <person name="Gaspar F.B."/>
        </authorList>
    </citation>
    <scope>NUCLEOTIDE SEQUENCE [LARGE SCALE GENOMIC DNA]</scope>
    <source>
        <strain evidence="4">DSM 3922</strain>
    </source>
</reference>
<dbReference type="Proteomes" id="UP000829401">
    <property type="component" value="Chromosome"/>
</dbReference>
<evidence type="ECO:0000313" key="3">
    <source>
        <dbReference type="EMBL" id="UNO47530.1"/>
    </source>
</evidence>
<organism evidence="3 4">
    <name type="scientific">Alicyclobacillus acidoterrestris (strain ATCC 49025 / DSM 3922 / CIP 106132 / NCIMB 13137 / GD3B)</name>
    <dbReference type="NCBI Taxonomy" id="1356854"/>
    <lineage>
        <taxon>Bacteria</taxon>
        <taxon>Bacillati</taxon>
        <taxon>Bacillota</taxon>
        <taxon>Bacilli</taxon>
        <taxon>Bacillales</taxon>
        <taxon>Alicyclobacillaceae</taxon>
        <taxon>Alicyclobacillus</taxon>
    </lineage>
</organism>
<feature type="transmembrane region" description="Helical" evidence="2">
    <location>
        <begin position="73"/>
        <end position="92"/>
    </location>
</feature>
<sequence>MNQSMNPGGQGVWRGWYWRFAGTTVVVLAILELVAYYVSKGRYSFIQTGELGMFIAAILVVQRVKERRMANTLLVTILGFVINLIFQLTIGYKGTLYYGWGYFVEQNAIIGGIGILFSIVYSRTSAWSDRRRAQAQAKRQAASTKTDDRDEVKPVRVHRVKKKRGRGRRPR</sequence>
<feature type="transmembrane region" description="Helical" evidence="2">
    <location>
        <begin position="16"/>
        <end position="38"/>
    </location>
</feature>
<evidence type="ECO:0000313" key="4">
    <source>
        <dbReference type="Proteomes" id="UP000829401"/>
    </source>
</evidence>
<feature type="compositionally biased region" description="Basic and acidic residues" evidence="1">
    <location>
        <begin position="145"/>
        <end position="154"/>
    </location>
</feature>
<proteinExistence type="predicted"/>
<dbReference type="RefSeq" id="WP_236613835.1">
    <property type="nucleotide sequence ID" value="NZ_AURB01000101.1"/>
</dbReference>
<evidence type="ECO:0000256" key="1">
    <source>
        <dbReference type="SAM" id="MobiDB-lite"/>
    </source>
</evidence>
<name>A0A9E7CRA1_ALIAG</name>
<dbReference type="KEGG" id="aaco:K1I37_12530"/>
<keyword evidence="2" id="KW-0812">Transmembrane</keyword>
<gene>
    <name evidence="3" type="ORF">K1I37_12530</name>
</gene>
<feature type="compositionally biased region" description="Basic residues" evidence="1">
    <location>
        <begin position="155"/>
        <end position="171"/>
    </location>
</feature>
<protein>
    <submittedName>
        <fullName evidence="3">Uncharacterized protein</fullName>
    </submittedName>
</protein>
<accession>A0A9E7CRA1</accession>
<feature type="transmembrane region" description="Helical" evidence="2">
    <location>
        <begin position="98"/>
        <end position="122"/>
    </location>
</feature>